<gene>
    <name evidence="1" type="ORF">G7Z17_g1956</name>
</gene>
<sequence>MNQNSSVTNENLDERLAQQIGLSPGSIRPPCEQTPILPSEPSKPSGYIFNLDLEMLRYFHHFTTTTSLTLPAQHSEPAKHWQVDVVAQALHLRWLMCGLLAISTSHLAVLSDSETVKLAHRDRSAQFIQEFYAGWGQLRHDSGVAGSEEAKAGAQIICIHRCCYWTTESPITGQGIIESEPFQLQSFMMTVQGCVDSGFALHSATSNSNDISDHIPDAVSESARIDSGARAASGAAGAAPPELLERLRTLPFRMVDPLEKPENALDFFATVSALNILAKCCSLSYASDDVGAVWMGMASWLTKLPDRFKQMLSHGNSATLIVLAHWLLLVERAECYSWFLKGLATKLHRQIVIELPENSAIQSLVDNLLA</sequence>
<evidence type="ECO:0000313" key="2">
    <source>
        <dbReference type="Proteomes" id="UP000722485"/>
    </source>
</evidence>
<evidence type="ECO:0000313" key="1">
    <source>
        <dbReference type="EMBL" id="KAF7555724.1"/>
    </source>
</evidence>
<proteinExistence type="predicted"/>
<dbReference type="OrthoDB" id="416217at2759"/>
<accession>A0A9P5HF38</accession>
<organism evidence="1 2">
    <name type="scientific">Cylindrodendrum hubeiense</name>
    <dbReference type="NCBI Taxonomy" id="595255"/>
    <lineage>
        <taxon>Eukaryota</taxon>
        <taxon>Fungi</taxon>
        <taxon>Dikarya</taxon>
        <taxon>Ascomycota</taxon>
        <taxon>Pezizomycotina</taxon>
        <taxon>Sordariomycetes</taxon>
        <taxon>Hypocreomycetidae</taxon>
        <taxon>Hypocreales</taxon>
        <taxon>Nectriaceae</taxon>
        <taxon>Cylindrodendrum</taxon>
    </lineage>
</organism>
<dbReference type="PANTHER" id="PTHR47657">
    <property type="entry name" value="STEROL REGULATORY ELEMENT-BINDING PROTEIN ECM22"/>
    <property type="match status" value="1"/>
</dbReference>
<evidence type="ECO:0008006" key="3">
    <source>
        <dbReference type="Google" id="ProtNLM"/>
    </source>
</evidence>
<comment type="caution">
    <text evidence="1">The sequence shown here is derived from an EMBL/GenBank/DDBJ whole genome shotgun (WGS) entry which is preliminary data.</text>
</comment>
<keyword evidence="2" id="KW-1185">Reference proteome</keyword>
<name>A0A9P5HF38_9HYPO</name>
<reference evidence="1" key="1">
    <citation type="submission" date="2020-03" db="EMBL/GenBank/DDBJ databases">
        <title>Draft Genome Sequence of Cylindrodendrum hubeiense.</title>
        <authorList>
            <person name="Buettner E."/>
            <person name="Kellner H."/>
        </authorList>
    </citation>
    <scope>NUCLEOTIDE SEQUENCE</scope>
    <source>
        <strain evidence="1">IHI 201604</strain>
    </source>
</reference>
<dbReference type="EMBL" id="JAANBB010000018">
    <property type="protein sequence ID" value="KAF7555724.1"/>
    <property type="molecule type" value="Genomic_DNA"/>
</dbReference>
<protein>
    <recommendedName>
        <fullName evidence="3">C6 transcription factor</fullName>
    </recommendedName>
</protein>
<dbReference type="InterPro" id="IPR052400">
    <property type="entry name" value="Zn2-C6_fungal_TF"/>
</dbReference>
<dbReference type="Proteomes" id="UP000722485">
    <property type="component" value="Unassembled WGS sequence"/>
</dbReference>
<dbReference type="AlphaFoldDB" id="A0A9P5HF38"/>
<dbReference type="GO" id="GO:0000981">
    <property type="term" value="F:DNA-binding transcription factor activity, RNA polymerase II-specific"/>
    <property type="evidence" value="ECO:0007669"/>
    <property type="project" value="TreeGrafter"/>
</dbReference>
<dbReference type="PANTHER" id="PTHR47657:SF3">
    <property type="entry name" value="ORSELLINIC ACID_F9775 BIOSYNTHESIS CLUSTER PROTEIN D-RELATED"/>
    <property type="match status" value="1"/>
</dbReference>